<keyword evidence="3" id="KW-1185">Reference proteome</keyword>
<comment type="caution">
    <text evidence="2">The sequence shown here is derived from an EMBL/GenBank/DDBJ whole genome shotgun (WGS) entry which is preliminary data.</text>
</comment>
<feature type="transmembrane region" description="Helical" evidence="1">
    <location>
        <begin position="56"/>
        <end position="73"/>
    </location>
</feature>
<accession>E0E1A5</accession>
<dbReference type="InterPro" id="IPR031360">
    <property type="entry name" value="TrpP"/>
</dbReference>
<evidence type="ECO:0000256" key="1">
    <source>
        <dbReference type="SAM" id="Phobius"/>
    </source>
</evidence>
<keyword evidence="1" id="KW-0472">Membrane</keyword>
<dbReference type="Proteomes" id="UP000003244">
    <property type="component" value="Unassembled WGS sequence"/>
</dbReference>
<keyword evidence="1" id="KW-1133">Transmembrane helix</keyword>
<dbReference type="GeneID" id="84799949"/>
<dbReference type="Pfam" id="PF17099">
    <property type="entry name" value="TrpP"/>
    <property type="match status" value="1"/>
</dbReference>
<dbReference type="RefSeq" id="WP_007788112.1">
    <property type="nucleotide sequence ID" value="NZ_ADGQ01000004.1"/>
</dbReference>
<evidence type="ECO:0000313" key="2">
    <source>
        <dbReference type="EMBL" id="EFM65367.1"/>
    </source>
</evidence>
<dbReference type="EMBL" id="ADGQ01000004">
    <property type="protein sequence ID" value="EFM65367.1"/>
    <property type="molecule type" value="Genomic_DNA"/>
</dbReference>
<dbReference type="eggNOG" id="ENOG5032SBU">
    <property type="taxonomic scope" value="Bacteria"/>
</dbReference>
<feature type="transmembrane region" description="Helical" evidence="1">
    <location>
        <begin position="116"/>
        <end position="139"/>
    </location>
</feature>
<keyword evidence="1" id="KW-0812">Transmembrane</keyword>
<organism evidence="2 3">
    <name type="scientific">Peptostreptococcus stomatis DSM 17678</name>
    <dbReference type="NCBI Taxonomy" id="596315"/>
    <lineage>
        <taxon>Bacteria</taxon>
        <taxon>Bacillati</taxon>
        <taxon>Bacillota</taxon>
        <taxon>Clostridia</taxon>
        <taxon>Peptostreptococcales</taxon>
        <taxon>Peptostreptococcaceae</taxon>
        <taxon>Peptostreptococcus</taxon>
    </lineage>
</organism>
<gene>
    <name evidence="2" type="ORF">HMPREF0634_0457</name>
</gene>
<proteinExistence type="predicted"/>
<dbReference type="AlphaFoldDB" id="E0E1A5"/>
<dbReference type="OrthoDB" id="2243651at2"/>
<evidence type="ECO:0000313" key="3">
    <source>
        <dbReference type="Proteomes" id="UP000003244"/>
    </source>
</evidence>
<sequence>MRNSKTKTMILNAILLGIGFIAHQIFPAIAGGITPDLTLVMLFCIMIINRNDYKSCLVAGIISGIFSALATKFPSGQVPNMVDKLVTVNVMFILMKAMYALPLLNKLKEKKDQVIIFVMTLVGTFVSGLVFLVTAAAMVGLPASLMSLLVAVVLPSIVLNVVASMVLFNIIKLALKRSSYQIG</sequence>
<evidence type="ECO:0008006" key="4">
    <source>
        <dbReference type="Google" id="ProtNLM"/>
    </source>
</evidence>
<feature type="transmembrane region" description="Helical" evidence="1">
    <location>
        <begin position="145"/>
        <end position="171"/>
    </location>
</feature>
<feature type="transmembrane region" description="Helical" evidence="1">
    <location>
        <begin position="85"/>
        <end position="104"/>
    </location>
</feature>
<dbReference type="STRING" id="596315.HMPREF0634_0457"/>
<protein>
    <recommendedName>
        <fullName evidence="4">Tryptophan transport protein</fullName>
    </recommendedName>
</protein>
<feature type="transmembrane region" description="Helical" evidence="1">
    <location>
        <begin position="9"/>
        <end position="26"/>
    </location>
</feature>
<reference evidence="2 3" key="1">
    <citation type="submission" date="2010-08" db="EMBL/GenBank/DDBJ databases">
        <authorList>
            <person name="Harkins D.M."/>
            <person name="Madupu R."/>
            <person name="Durkin A.S."/>
            <person name="Torralba M."/>
            <person name="Methe B."/>
            <person name="Sutton G.G."/>
            <person name="Nelson K.E."/>
        </authorList>
    </citation>
    <scope>NUCLEOTIDE SEQUENCE [LARGE SCALE GENOMIC DNA]</scope>
    <source>
        <strain evidence="2 3">DSM 17678</strain>
    </source>
</reference>
<name>E0E1A5_9FIRM</name>